<evidence type="ECO:0000313" key="2">
    <source>
        <dbReference type="Proteomes" id="UP000552097"/>
    </source>
</evidence>
<dbReference type="Proteomes" id="UP000552097">
    <property type="component" value="Unassembled WGS sequence"/>
</dbReference>
<keyword evidence="2" id="KW-1185">Reference proteome</keyword>
<sequence>MKADGQLYLDLMKRTLTNTIYRGVPVAWVEGQPVFDTTRREHGTPWLNIAHTMVSVRRLDNLQFCLERALADGVPGDFIETGVWHGGACIFARSLFKAHGVQDRTVWVADSFQGVPTTTAGSHPMDQELALHEKNAMLAVSEETVRENFSRYELLDEQVSFLSGWFADTLPGAPISQLAVIRLDGDLYSSTMDALEHLYPKLSPRGYVIVDDYGIPACATAVHEYREQHGIEDEICFIDPYSIYWRRSTGSSGW</sequence>
<organism evidence="1 2">
    <name type="scientific">Saccharothrix ecbatanensis</name>
    <dbReference type="NCBI Taxonomy" id="1105145"/>
    <lineage>
        <taxon>Bacteria</taxon>
        <taxon>Bacillati</taxon>
        <taxon>Actinomycetota</taxon>
        <taxon>Actinomycetes</taxon>
        <taxon>Pseudonocardiales</taxon>
        <taxon>Pseudonocardiaceae</taxon>
        <taxon>Saccharothrix</taxon>
    </lineage>
</organism>
<dbReference type="InterPro" id="IPR029063">
    <property type="entry name" value="SAM-dependent_MTases_sf"/>
</dbReference>
<comment type="caution">
    <text evidence="1">The sequence shown here is derived from an EMBL/GenBank/DDBJ whole genome shotgun (WGS) entry which is preliminary data.</text>
</comment>
<dbReference type="PANTHER" id="PTHR40036">
    <property type="entry name" value="MACROCIN O-METHYLTRANSFERASE"/>
    <property type="match status" value="1"/>
</dbReference>
<dbReference type="AlphaFoldDB" id="A0A7W9HGP8"/>
<dbReference type="RefSeq" id="WP_184918361.1">
    <property type="nucleotide sequence ID" value="NZ_JACHMO010000001.1"/>
</dbReference>
<dbReference type="Pfam" id="PF05711">
    <property type="entry name" value="TylF"/>
    <property type="match status" value="1"/>
</dbReference>
<dbReference type="PANTHER" id="PTHR40036:SF1">
    <property type="entry name" value="MACROCIN O-METHYLTRANSFERASE"/>
    <property type="match status" value="1"/>
</dbReference>
<gene>
    <name evidence="1" type="ORF">F4560_001716</name>
</gene>
<dbReference type="EMBL" id="JACHMO010000001">
    <property type="protein sequence ID" value="MBB5801948.1"/>
    <property type="molecule type" value="Genomic_DNA"/>
</dbReference>
<dbReference type="SUPFAM" id="SSF53335">
    <property type="entry name" value="S-adenosyl-L-methionine-dependent methyltransferases"/>
    <property type="match status" value="1"/>
</dbReference>
<dbReference type="InterPro" id="IPR008884">
    <property type="entry name" value="TylF_MeTrfase"/>
</dbReference>
<dbReference type="Gene3D" id="3.40.50.150">
    <property type="entry name" value="Vaccinia Virus protein VP39"/>
    <property type="match status" value="1"/>
</dbReference>
<reference evidence="1 2" key="1">
    <citation type="submission" date="2020-08" db="EMBL/GenBank/DDBJ databases">
        <title>Sequencing the genomes of 1000 actinobacteria strains.</title>
        <authorList>
            <person name="Klenk H.-P."/>
        </authorList>
    </citation>
    <scope>NUCLEOTIDE SEQUENCE [LARGE SCALE GENOMIC DNA]</scope>
    <source>
        <strain evidence="1 2">DSM 45486</strain>
    </source>
</reference>
<evidence type="ECO:0000313" key="1">
    <source>
        <dbReference type="EMBL" id="MBB5801948.1"/>
    </source>
</evidence>
<proteinExistence type="predicted"/>
<name>A0A7W9HGP8_9PSEU</name>
<protein>
    <recommendedName>
        <fullName evidence="3">Macrocin O-methyltransferase</fullName>
    </recommendedName>
</protein>
<evidence type="ECO:0008006" key="3">
    <source>
        <dbReference type="Google" id="ProtNLM"/>
    </source>
</evidence>
<accession>A0A7W9HGP8</accession>